<accession>A0A2K2CMI5</accession>
<dbReference type="InParanoid" id="A0A2K2CMI5"/>
<feature type="region of interest" description="Disordered" evidence="1">
    <location>
        <begin position="1"/>
        <end position="26"/>
    </location>
</feature>
<evidence type="ECO:0000313" key="3">
    <source>
        <dbReference type="EnsemblPlants" id="PNT63244"/>
    </source>
</evidence>
<dbReference type="EMBL" id="CM000883">
    <property type="protein sequence ID" value="PNT63244.1"/>
    <property type="molecule type" value="Genomic_DNA"/>
</dbReference>
<keyword evidence="4" id="KW-1185">Reference proteome</keyword>
<reference evidence="3" key="3">
    <citation type="submission" date="2018-08" db="UniProtKB">
        <authorList>
            <consortium name="EnsemblPlants"/>
        </authorList>
    </citation>
    <scope>IDENTIFICATION</scope>
    <source>
        <strain evidence="3">cv. Bd21</strain>
    </source>
</reference>
<name>A0A2K2CMI5_BRADI</name>
<dbReference type="EnsemblPlants" id="PNT63244">
    <property type="protein sequence ID" value="PNT63244"/>
    <property type="gene ID" value="BRADI_4g13375v3"/>
</dbReference>
<reference evidence="2" key="2">
    <citation type="submission" date="2017-06" db="EMBL/GenBank/DDBJ databases">
        <title>WGS assembly of Brachypodium distachyon.</title>
        <authorList>
            <consortium name="The International Brachypodium Initiative"/>
            <person name="Lucas S."/>
            <person name="Harmon-Smith M."/>
            <person name="Lail K."/>
            <person name="Tice H."/>
            <person name="Grimwood J."/>
            <person name="Bruce D."/>
            <person name="Barry K."/>
            <person name="Shu S."/>
            <person name="Lindquist E."/>
            <person name="Wang M."/>
            <person name="Pitluck S."/>
            <person name="Vogel J.P."/>
            <person name="Garvin D.F."/>
            <person name="Mockler T.C."/>
            <person name="Schmutz J."/>
            <person name="Rokhsar D."/>
            <person name="Bevan M.W."/>
        </authorList>
    </citation>
    <scope>NUCLEOTIDE SEQUENCE</scope>
    <source>
        <strain evidence="2">Bd21</strain>
    </source>
</reference>
<gene>
    <name evidence="2" type="ORF">BRADI_4g13375v3</name>
</gene>
<dbReference type="Gramene" id="PNT63244">
    <property type="protein sequence ID" value="PNT63244"/>
    <property type="gene ID" value="BRADI_4g13375v3"/>
</dbReference>
<dbReference type="AlphaFoldDB" id="A0A2K2CMI5"/>
<feature type="compositionally biased region" description="Low complexity" evidence="1">
    <location>
        <begin position="9"/>
        <end position="24"/>
    </location>
</feature>
<protein>
    <submittedName>
        <fullName evidence="2 3">Uncharacterized protein</fullName>
    </submittedName>
</protein>
<evidence type="ECO:0000256" key="1">
    <source>
        <dbReference type="SAM" id="MobiDB-lite"/>
    </source>
</evidence>
<evidence type="ECO:0000313" key="4">
    <source>
        <dbReference type="Proteomes" id="UP000008810"/>
    </source>
</evidence>
<reference evidence="2 3" key="1">
    <citation type="journal article" date="2010" name="Nature">
        <title>Genome sequencing and analysis of the model grass Brachypodium distachyon.</title>
        <authorList>
            <consortium name="International Brachypodium Initiative"/>
        </authorList>
    </citation>
    <scope>NUCLEOTIDE SEQUENCE [LARGE SCALE GENOMIC DNA]</scope>
    <source>
        <strain evidence="2 3">Bd21</strain>
    </source>
</reference>
<organism evidence="2">
    <name type="scientific">Brachypodium distachyon</name>
    <name type="common">Purple false brome</name>
    <name type="synonym">Trachynia distachya</name>
    <dbReference type="NCBI Taxonomy" id="15368"/>
    <lineage>
        <taxon>Eukaryota</taxon>
        <taxon>Viridiplantae</taxon>
        <taxon>Streptophyta</taxon>
        <taxon>Embryophyta</taxon>
        <taxon>Tracheophyta</taxon>
        <taxon>Spermatophyta</taxon>
        <taxon>Magnoliopsida</taxon>
        <taxon>Liliopsida</taxon>
        <taxon>Poales</taxon>
        <taxon>Poaceae</taxon>
        <taxon>BOP clade</taxon>
        <taxon>Pooideae</taxon>
        <taxon>Stipodae</taxon>
        <taxon>Brachypodieae</taxon>
        <taxon>Brachypodium</taxon>
    </lineage>
</organism>
<dbReference type="Proteomes" id="UP000008810">
    <property type="component" value="Chromosome 4"/>
</dbReference>
<sequence>MYQRCRQIDTSQSQNRRSDSTSSSFNKHKINTSVYCLAHCNPARVYVSFSSSTDL</sequence>
<proteinExistence type="predicted"/>
<evidence type="ECO:0000313" key="2">
    <source>
        <dbReference type="EMBL" id="PNT63244.1"/>
    </source>
</evidence>